<dbReference type="CDD" id="cd11614">
    <property type="entry name" value="SAF_CpaB_FlgA_like"/>
    <property type="match status" value="1"/>
</dbReference>
<organism evidence="3 4">
    <name type="scientific">Marinomonas piezotolerans</name>
    <dbReference type="NCBI Taxonomy" id="2213058"/>
    <lineage>
        <taxon>Bacteria</taxon>
        <taxon>Pseudomonadati</taxon>
        <taxon>Pseudomonadota</taxon>
        <taxon>Gammaproteobacteria</taxon>
        <taxon>Oceanospirillales</taxon>
        <taxon>Oceanospirillaceae</taxon>
        <taxon>Marinomonas</taxon>
    </lineage>
</organism>
<sequence>MGRVKLLTIILFFISTWSYASQIETQIQQFIKNTEHNRLQSLYPDARINIEIRNRIALNYLPDCPLEQLIIENQRPEAVSRTTYAISCANPFWKSYVPIEQQILIQGIKANSPISRGERISEANTSVGEVDLSSLRGHLYTTSNPPYGLIAGRNIRINSFITDQVTEKPNLVKKGSSVLITAQSGSIIVKMNGTALEDGVKGQQIRVQNTSSGRIVYAKVVTDSEVLVNY</sequence>
<dbReference type="NCBIfam" id="TIGR03170">
    <property type="entry name" value="flgA_cterm"/>
    <property type="match status" value="1"/>
</dbReference>
<comment type="caution">
    <text evidence="3">The sequence shown here is derived from an EMBL/GenBank/DDBJ whole genome shotgun (WGS) entry which is preliminary data.</text>
</comment>
<evidence type="ECO:0000313" key="3">
    <source>
        <dbReference type="EMBL" id="RDL44186.1"/>
    </source>
</evidence>
<dbReference type="EMBL" id="QKRA01000004">
    <property type="protein sequence ID" value="RDL44186.1"/>
    <property type="molecule type" value="Genomic_DNA"/>
</dbReference>
<keyword evidence="3" id="KW-0969">Cilium</keyword>
<dbReference type="AlphaFoldDB" id="A0A370U8R2"/>
<reference evidence="3 4" key="1">
    <citation type="submission" date="2018-06" db="EMBL/GenBank/DDBJ databases">
        <title>Marinomonas sp. YLB-05 draft genome sequence.</title>
        <authorList>
            <person name="Yu L."/>
            <person name="Tang X."/>
        </authorList>
    </citation>
    <scope>NUCLEOTIDE SEQUENCE [LARGE SCALE GENOMIC DNA]</scope>
    <source>
        <strain evidence="3 4">YLB-05</strain>
    </source>
</reference>
<dbReference type="RefSeq" id="WP_115468224.1">
    <property type="nucleotide sequence ID" value="NZ_QKRA01000004.1"/>
</dbReference>
<evidence type="ECO:0000259" key="2">
    <source>
        <dbReference type="Pfam" id="PF13144"/>
    </source>
</evidence>
<dbReference type="Gene3D" id="2.30.30.760">
    <property type="match status" value="1"/>
</dbReference>
<dbReference type="Proteomes" id="UP000254326">
    <property type="component" value="Unassembled WGS sequence"/>
</dbReference>
<comment type="similarity">
    <text evidence="1">Belongs to the FlgA family.</text>
</comment>
<proteinExistence type="inferred from homology"/>
<name>A0A370U8R2_9GAMM</name>
<dbReference type="GO" id="GO:0044780">
    <property type="term" value="P:bacterial-type flagellum assembly"/>
    <property type="evidence" value="ECO:0007669"/>
    <property type="project" value="InterPro"/>
</dbReference>
<dbReference type="InterPro" id="IPR039246">
    <property type="entry name" value="Flagellar_FlgA"/>
</dbReference>
<dbReference type="OrthoDB" id="1669037at2"/>
<keyword evidence="4" id="KW-1185">Reference proteome</keyword>
<dbReference type="Gene3D" id="3.90.1210.10">
    <property type="entry name" value="Antifreeze-like/N-acetylneuraminic acid synthase C-terminal domain"/>
    <property type="match status" value="1"/>
</dbReference>
<dbReference type="InterPro" id="IPR017585">
    <property type="entry name" value="SAF_FlgA"/>
</dbReference>
<evidence type="ECO:0000313" key="4">
    <source>
        <dbReference type="Proteomes" id="UP000254326"/>
    </source>
</evidence>
<gene>
    <name evidence="3" type="primary">flgA</name>
    <name evidence="3" type="ORF">DN730_11200</name>
</gene>
<dbReference type="Pfam" id="PF13144">
    <property type="entry name" value="ChapFlgA"/>
    <property type="match status" value="1"/>
</dbReference>
<feature type="domain" description="Flagella basal body P-ring formation protein FlgA SAF" evidence="2">
    <location>
        <begin position="108"/>
        <end position="228"/>
    </location>
</feature>
<keyword evidence="3" id="KW-0282">Flagellum</keyword>
<accession>A0A370U8R2</accession>
<comment type="subcellular location">
    <subcellularLocation>
        <location evidence="1">Periplasm</location>
    </subcellularLocation>
</comment>
<dbReference type="PANTHER" id="PTHR36307">
    <property type="entry name" value="FLAGELLA BASAL BODY P-RING FORMATION PROTEIN FLGA"/>
    <property type="match status" value="1"/>
</dbReference>
<dbReference type="PANTHER" id="PTHR36307:SF1">
    <property type="entry name" value="FLAGELLA BASAL BODY P-RING FORMATION PROTEIN FLGA"/>
    <property type="match status" value="1"/>
</dbReference>
<dbReference type="GO" id="GO:0042597">
    <property type="term" value="C:periplasmic space"/>
    <property type="evidence" value="ECO:0007669"/>
    <property type="project" value="UniProtKB-SubCell"/>
</dbReference>
<keyword evidence="1" id="KW-1005">Bacterial flagellum biogenesis</keyword>
<evidence type="ECO:0000256" key="1">
    <source>
        <dbReference type="RuleBase" id="RU362063"/>
    </source>
</evidence>
<protein>
    <recommendedName>
        <fullName evidence="1">Flagella basal body P-ring formation protein FlgA</fullName>
    </recommendedName>
</protein>
<comment type="function">
    <text evidence="1">Involved in the assembly process of the P-ring formation. It may associate with FlgF on the rod constituting a structure essential for the P-ring assembly or may act as a modulator protein for the P-ring assembly.</text>
</comment>
<keyword evidence="3" id="KW-0966">Cell projection</keyword>
<keyword evidence="1" id="KW-0574">Periplasm</keyword>